<evidence type="ECO:0000256" key="1">
    <source>
        <dbReference type="SAM" id="MobiDB-lite"/>
    </source>
</evidence>
<dbReference type="GO" id="GO:0006887">
    <property type="term" value="P:exocytosis"/>
    <property type="evidence" value="ECO:0007669"/>
    <property type="project" value="InterPro"/>
</dbReference>
<organism evidence="3 4">
    <name type="scientific">Gracilariopsis chorda</name>
    <dbReference type="NCBI Taxonomy" id="448386"/>
    <lineage>
        <taxon>Eukaryota</taxon>
        <taxon>Rhodophyta</taxon>
        <taxon>Florideophyceae</taxon>
        <taxon>Rhodymeniophycidae</taxon>
        <taxon>Gracilariales</taxon>
        <taxon>Gracilariaceae</taxon>
        <taxon>Gracilariopsis</taxon>
    </lineage>
</organism>
<evidence type="ECO:0000259" key="2">
    <source>
        <dbReference type="Pfam" id="PF04100"/>
    </source>
</evidence>
<protein>
    <submittedName>
        <fullName evidence="3">Vacuolar protein sorting-associated protein 53 A</fullName>
    </submittedName>
</protein>
<dbReference type="GO" id="GO:0000938">
    <property type="term" value="C:GARP complex"/>
    <property type="evidence" value="ECO:0007669"/>
    <property type="project" value="InterPro"/>
</dbReference>
<dbReference type="GO" id="GO:0005829">
    <property type="term" value="C:cytosol"/>
    <property type="evidence" value="ECO:0007669"/>
    <property type="project" value="GOC"/>
</dbReference>
<evidence type="ECO:0000313" key="4">
    <source>
        <dbReference type="Proteomes" id="UP000247409"/>
    </source>
</evidence>
<keyword evidence="4" id="KW-1185">Reference proteome</keyword>
<feature type="compositionally biased region" description="Low complexity" evidence="1">
    <location>
        <begin position="773"/>
        <end position="782"/>
    </location>
</feature>
<reference evidence="3 4" key="1">
    <citation type="journal article" date="2018" name="Mol. Biol. Evol.">
        <title>Analysis of the draft genome of the red seaweed Gracilariopsis chorda provides insights into genome size evolution in Rhodophyta.</title>
        <authorList>
            <person name="Lee J."/>
            <person name="Yang E.C."/>
            <person name="Graf L."/>
            <person name="Yang J.H."/>
            <person name="Qiu H."/>
            <person name="Zel Zion U."/>
            <person name="Chan C.X."/>
            <person name="Stephens T.G."/>
            <person name="Weber A.P.M."/>
            <person name="Boo G.H."/>
            <person name="Boo S.M."/>
            <person name="Kim K.M."/>
            <person name="Shin Y."/>
            <person name="Jung M."/>
            <person name="Lee S.J."/>
            <person name="Yim H.S."/>
            <person name="Lee J.H."/>
            <person name="Bhattacharya D."/>
            <person name="Yoon H.S."/>
        </authorList>
    </citation>
    <scope>NUCLEOTIDE SEQUENCE [LARGE SCALE GENOMIC DNA]</scope>
    <source>
        <strain evidence="3 4">SKKU-2015</strain>
        <tissue evidence="3">Whole body</tissue>
    </source>
</reference>
<dbReference type="InterPro" id="IPR038260">
    <property type="entry name" value="Vps53_C_sf"/>
</dbReference>
<dbReference type="Proteomes" id="UP000247409">
    <property type="component" value="Unassembled WGS sequence"/>
</dbReference>
<feature type="region of interest" description="Disordered" evidence="1">
    <location>
        <begin position="1"/>
        <end position="20"/>
    </location>
</feature>
<proteinExistence type="predicted"/>
<dbReference type="InterPro" id="IPR010326">
    <property type="entry name" value="EXOC3/Sec6"/>
</dbReference>
<name>A0A2V3ITK6_9FLOR</name>
<gene>
    <name evidence="3" type="ORF">BWQ96_04742</name>
</gene>
<comment type="caution">
    <text evidence="3">The sequence shown here is derived from an EMBL/GenBank/DDBJ whole genome shotgun (WGS) entry which is preliminary data.</text>
</comment>
<dbReference type="EMBL" id="NBIV01000060">
    <property type="protein sequence ID" value="PXF45444.1"/>
    <property type="molecule type" value="Genomic_DNA"/>
</dbReference>
<dbReference type="Gene3D" id="1.10.357.110">
    <property type="entry name" value="Vacuolar protein sorting-associated protein 53, C-terminus"/>
    <property type="match status" value="1"/>
</dbReference>
<dbReference type="InterPro" id="IPR007234">
    <property type="entry name" value="Vps53_N"/>
</dbReference>
<feature type="domain" description="Vps53 N-terminal" evidence="2">
    <location>
        <begin position="39"/>
        <end position="415"/>
    </location>
</feature>
<feature type="compositionally biased region" description="Basic and acidic residues" evidence="1">
    <location>
        <begin position="758"/>
        <end position="770"/>
    </location>
</feature>
<feature type="compositionally biased region" description="Pro residues" evidence="1">
    <location>
        <begin position="1"/>
        <end position="18"/>
    </location>
</feature>
<dbReference type="OrthoDB" id="10261632at2759"/>
<dbReference type="Pfam" id="PF04100">
    <property type="entry name" value="Vps53_N"/>
    <property type="match status" value="1"/>
</dbReference>
<dbReference type="PANTHER" id="PTHR12820">
    <property type="entry name" value="VACUOLAR SORTING PROTEIN 53"/>
    <property type="match status" value="1"/>
</dbReference>
<dbReference type="AlphaFoldDB" id="A0A2V3ITK6"/>
<dbReference type="GO" id="GO:0000145">
    <property type="term" value="C:exocyst"/>
    <property type="evidence" value="ECO:0007669"/>
    <property type="project" value="InterPro"/>
</dbReference>
<dbReference type="STRING" id="448386.A0A2V3ITK6"/>
<sequence>MNPPQPLVAERLPPPTHPMPADLPELEELAQLDIPLTAEIDVAAYLNARFPSEAQLNTNLNPFLDRIDAALHRLDTHLTTLIDRHRNDTLPISDNINSTTQSLTDAQSSLATLTAAADTASESLQQALAPATSTYAALQNVSNTAAAVEALVTLDDAVVKLETAATSTNLDHIASHLNVFDAVRDSLTLFESQPEPNSLPPLRARAAVATETLRSTMLVEFKRNSDMLSTSDTSSKNLDAAVERLRTACIVAEAMGSIVRAELLGSYIRTRRSAFRAAFEMDRSGFAGIDKRFAWLRKELRANWAHLGGEMVDRGWGRVFPEHWGVARRVADGIVAELREWTSRTLDVGADRDVAIMIRALSKTKEFEVDLDRRFKVERANSFVGNISESYGPWMGAYVNQEDEHLKIVLSELLRDETWLCEDSTVLRSGTELFLVIKKSMRTCASLDVRQPLFSLHSVFRKHLSAYANALVKHLPGFHENALADGSDPEEFTRKKNRSCAIVNTAEYCSNTVEQLEESLRRTVEHAYVTDIDLSSEREKFSAVSAKGVQSLVALIDEDLERDLKALSSQNWASWPEVGDTSEWAENICKKLKDSVEEMVKLIERHHFRFFLEKLAVSFLLRYKKHVYKCEQVNNYGAQQILLDSSALKTVLLNLPPLVNTPVPAAFVKQVNREMGKVEALLKVILAPLDASVDTYAALVPNGTAADFQQVLEMKGLRRAEAAPLVLSYSRGISPAQRLGSNKSIVTSPKKVSMSDLTEQKDNPAGKEEPITNASDSNASQNQSAAVGSVISLFDRLGSSLKESGITDRIDQVSSHFESTTDRLKKEAAARGFRFG</sequence>
<dbReference type="GO" id="GO:0042147">
    <property type="term" value="P:retrograde transport, endosome to Golgi"/>
    <property type="evidence" value="ECO:0007669"/>
    <property type="project" value="InterPro"/>
</dbReference>
<dbReference type="InterPro" id="IPR039766">
    <property type="entry name" value="Vps53"/>
</dbReference>
<dbReference type="Pfam" id="PF06046">
    <property type="entry name" value="Sec6"/>
    <property type="match status" value="1"/>
</dbReference>
<evidence type="ECO:0000313" key="3">
    <source>
        <dbReference type="EMBL" id="PXF45444.1"/>
    </source>
</evidence>
<accession>A0A2V3ITK6</accession>
<feature type="region of interest" description="Disordered" evidence="1">
    <location>
        <begin position="744"/>
        <end position="782"/>
    </location>
</feature>
<dbReference type="PANTHER" id="PTHR12820:SF0">
    <property type="entry name" value="VACUOLAR PROTEIN SORTING-ASSOCIATED PROTEIN 53 HOMOLOG"/>
    <property type="match status" value="1"/>
</dbReference>